<comment type="cofactor">
    <cofactor evidence="6">
        <name>Mg(2+)</name>
        <dbReference type="ChEBI" id="CHEBI:18420"/>
    </cofactor>
    <text evidence="6">Binds 1 Mg(2+) ion per monomer.</text>
</comment>
<evidence type="ECO:0000256" key="4">
    <source>
        <dbReference type="ARBA" id="ARBA00017099"/>
    </source>
</evidence>
<dbReference type="Gene3D" id="3.90.25.10">
    <property type="entry name" value="UDP-galactose 4-epimerase, domain 1"/>
    <property type="match status" value="1"/>
</dbReference>
<dbReference type="RefSeq" id="WP_251878142.1">
    <property type="nucleotide sequence ID" value="NZ_CP082275.1"/>
</dbReference>
<comment type="catalytic activity">
    <reaction evidence="5 6">
        <text>dTDP-beta-L-rhamnose + NADP(+) = dTDP-4-dehydro-beta-L-rhamnose + NADPH + H(+)</text>
        <dbReference type="Rhea" id="RHEA:21796"/>
        <dbReference type="ChEBI" id="CHEBI:15378"/>
        <dbReference type="ChEBI" id="CHEBI:57510"/>
        <dbReference type="ChEBI" id="CHEBI:57783"/>
        <dbReference type="ChEBI" id="CHEBI:58349"/>
        <dbReference type="ChEBI" id="CHEBI:62830"/>
        <dbReference type="EC" id="1.1.1.133"/>
    </reaction>
</comment>
<dbReference type="InterPro" id="IPR029903">
    <property type="entry name" value="RmlD-like-bd"/>
</dbReference>
<keyword evidence="6" id="KW-0521">NADP</keyword>
<comment type="similarity">
    <text evidence="2 6">Belongs to the dTDP-4-dehydrorhamnose reductase family.</text>
</comment>
<dbReference type="InterPro" id="IPR036291">
    <property type="entry name" value="NAD(P)-bd_dom_sf"/>
</dbReference>
<proteinExistence type="inferred from homology"/>
<dbReference type="Gene3D" id="3.40.50.720">
    <property type="entry name" value="NAD(P)-binding Rossmann-like Domain"/>
    <property type="match status" value="1"/>
</dbReference>
<evidence type="ECO:0000313" key="9">
    <source>
        <dbReference type="Proteomes" id="UP001056255"/>
    </source>
</evidence>
<keyword evidence="6 8" id="KW-0560">Oxidoreductase</keyword>
<evidence type="ECO:0000259" key="7">
    <source>
        <dbReference type="Pfam" id="PF04321"/>
    </source>
</evidence>
<dbReference type="EC" id="1.1.1.133" evidence="3 6"/>
<evidence type="ECO:0000256" key="6">
    <source>
        <dbReference type="RuleBase" id="RU364082"/>
    </source>
</evidence>
<dbReference type="Proteomes" id="UP001056255">
    <property type="component" value="Chromosome I"/>
</dbReference>
<evidence type="ECO:0000313" key="8">
    <source>
        <dbReference type="EMBL" id="USH03286.1"/>
    </source>
</evidence>
<dbReference type="GO" id="GO:0008831">
    <property type="term" value="F:dTDP-4-dehydrorhamnose reductase activity"/>
    <property type="evidence" value="ECO:0007669"/>
    <property type="project" value="UniProtKB-EC"/>
</dbReference>
<dbReference type="NCBIfam" id="TIGR01214">
    <property type="entry name" value="rmlD"/>
    <property type="match status" value="1"/>
</dbReference>
<dbReference type="EMBL" id="CP082275">
    <property type="protein sequence ID" value="USH03286.1"/>
    <property type="molecule type" value="Genomic_DNA"/>
</dbReference>
<evidence type="ECO:0000256" key="2">
    <source>
        <dbReference type="ARBA" id="ARBA00010944"/>
    </source>
</evidence>
<comment type="function">
    <text evidence="6">Catalyzes the reduction of dTDP-6-deoxy-L-lyxo-4-hexulose to yield dTDP-L-rhamnose.</text>
</comment>
<dbReference type="PANTHER" id="PTHR10491">
    <property type="entry name" value="DTDP-4-DEHYDRORHAMNOSE REDUCTASE"/>
    <property type="match status" value="1"/>
</dbReference>
<comment type="pathway">
    <text evidence="1 6">Carbohydrate biosynthesis; dTDP-L-rhamnose biosynthesis.</text>
</comment>
<dbReference type="InterPro" id="IPR005913">
    <property type="entry name" value="dTDP_dehydrorham_reduct"/>
</dbReference>
<protein>
    <recommendedName>
        <fullName evidence="4 6">dTDP-4-dehydrorhamnose reductase</fullName>
        <ecNumber evidence="3 6">1.1.1.133</ecNumber>
    </recommendedName>
</protein>
<reference evidence="8" key="1">
    <citation type="submission" date="2021-08" db="EMBL/GenBank/DDBJ databases">
        <authorList>
            <person name="Sakaguchi M."/>
            <person name="Kikuchi T."/>
            <person name="Urbanczyk H."/>
        </authorList>
    </citation>
    <scope>NUCLEOTIDE SEQUENCE</scope>
    <source>
        <strain evidence="8">020920N</strain>
    </source>
</reference>
<dbReference type="SUPFAM" id="SSF51735">
    <property type="entry name" value="NAD(P)-binding Rossmann-fold domains"/>
    <property type="match status" value="1"/>
</dbReference>
<gene>
    <name evidence="8" type="primary">rfbD</name>
    <name evidence="8" type="ORF">K6Q96_04520</name>
</gene>
<name>A0ABY4WUN6_9GAMM</name>
<evidence type="ECO:0000256" key="1">
    <source>
        <dbReference type="ARBA" id="ARBA00004781"/>
    </source>
</evidence>
<dbReference type="PANTHER" id="PTHR10491:SF4">
    <property type="entry name" value="METHIONINE ADENOSYLTRANSFERASE 2 SUBUNIT BETA"/>
    <property type="match status" value="1"/>
</dbReference>
<sequence length="294" mass="32048">MIKILVTGSLGQVGRCLVDQLSTVDGVDFIALDREELDITDSSAVADIVHSFQPDVIINAAAHTAVDRAEDEVELSYAINRDGPESLAKAAEKTGAAILHISTDYVFAGDKDGEYIESDETGPQGVYGKSKLAGEIAVANACKRHVILRTAWVFSEHGGNFVKSMLRLAQTRDSLGIVADQFGGPTHAGDIARALIEISFSITQKNHNGFGVYHYSGLPHVSWYQFAKYIFDEANEQALLNKNMSVNPISTSDYPTLAKRPANSKLNNNKIQSEFGIEPSDWQLALKNLKQYTS</sequence>
<organism evidence="8 9">
    <name type="scientific">Grimontia kaedaensis</name>
    <dbReference type="NCBI Taxonomy" id="2872157"/>
    <lineage>
        <taxon>Bacteria</taxon>
        <taxon>Pseudomonadati</taxon>
        <taxon>Pseudomonadota</taxon>
        <taxon>Gammaproteobacteria</taxon>
        <taxon>Vibrionales</taxon>
        <taxon>Vibrionaceae</taxon>
        <taxon>Grimontia</taxon>
    </lineage>
</organism>
<accession>A0ABY4WUN6</accession>
<dbReference type="Pfam" id="PF04321">
    <property type="entry name" value="RmlD_sub_bind"/>
    <property type="match status" value="1"/>
</dbReference>
<feature type="domain" description="RmlD-like substrate binding" evidence="7">
    <location>
        <begin position="3"/>
        <end position="289"/>
    </location>
</feature>
<evidence type="ECO:0000256" key="3">
    <source>
        <dbReference type="ARBA" id="ARBA00012929"/>
    </source>
</evidence>
<keyword evidence="9" id="KW-1185">Reference proteome</keyword>
<evidence type="ECO:0000256" key="5">
    <source>
        <dbReference type="ARBA" id="ARBA00048200"/>
    </source>
</evidence>
<dbReference type="CDD" id="cd05254">
    <property type="entry name" value="dTDP_HR_like_SDR_e"/>
    <property type="match status" value="1"/>
</dbReference>